<dbReference type="GO" id="GO:0071004">
    <property type="term" value="C:U2-type prespliceosome"/>
    <property type="evidence" value="ECO:0007669"/>
    <property type="project" value="TreeGrafter"/>
</dbReference>
<dbReference type="InterPro" id="IPR013087">
    <property type="entry name" value="Znf_C2H2_type"/>
</dbReference>
<dbReference type="InterPro" id="IPR052092">
    <property type="entry name" value="SF3A2"/>
</dbReference>
<dbReference type="InterPro" id="IPR036236">
    <property type="entry name" value="Znf_C2H2_sf"/>
</dbReference>
<feature type="domain" description="U1-type" evidence="10">
    <location>
        <begin position="24"/>
        <end position="58"/>
    </location>
</feature>
<evidence type="ECO:0000256" key="7">
    <source>
        <dbReference type="ARBA" id="ARBA00023187"/>
    </source>
</evidence>
<dbReference type="SMART" id="SM00451">
    <property type="entry name" value="ZnF_U1"/>
    <property type="match status" value="1"/>
</dbReference>
<evidence type="ECO:0000256" key="2">
    <source>
        <dbReference type="ARBA" id="ARBA00022664"/>
    </source>
</evidence>
<dbReference type="SUPFAM" id="SSF57667">
    <property type="entry name" value="beta-beta-alpha zinc fingers"/>
    <property type="match status" value="1"/>
</dbReference>
<dbReference type="PANTHER" id="PTHR23205:SF0">
    <property type="entry name" value="SPLICING FACTOR 3A SUBUNIT 2"/>
    <property type="match status" value="1"/>
</dbReference>
<organism evidence="11">
    <name type="scientific">Trypanosoma vivax (strain Y486)</name>
    <dbReference type="NCBI Taxonomy" id="1055687"/>
    <lineage>
        <taxon>Eukaryota</taxon>
        <taxon>Discoba</taxon>
        <taxon>Euglenozoa</taxon>
        <taxon>Kinetoplastea</taxon>
        <taxon>Metakinetoplastina</taxon>
        <taxon>Trypanosomatida</taxon>
        <taxon>Trypanosomatidae</taxon>
        <taxon>Trypanosoma</taxon>
        <taxon>Duttonella</taxon>
    </lineage>
</organism>
<dbReference type="InterPro" id="IPR003604">
    <property type="entry name" value="Matrin/U1-like-C_Znf_C2H2"/>
</dbReference>
<evidence type="ECO:0000256" key="8">
    <source>
        <dbReference type="ARBA" id="ARBA00023242"/>
    </source>
</evidence>
<name>G0TRP6_TRYVY</name>
<protein>
    <recommendedName>
        <fullName evidence="10">U1-type domain-containing protein</fullName>
    </recommendedName>
</protein>
<feature type="coiled-coil region" evidence="9">
    <location>
        <begin position="52"/>
        <end position="99"/>
    </location>
</feature>
<dbReference type="GO" id="GO:0003676">
    <property type="term" value="F:nucleic acid binding"/>
    <property type="evidence" value="ECO:0007669"/>
    <property type="project" value="InterPro"/>
</dbReference>
<dbReference type="EMBL" id="HE573018">
    <property type="protein sequence ID" value="CCC46617.1"/>
    <property type="molecule type" value="Genomic_DNA"/>
</dbReference>
<evidence type="ECO:0000256" key="5">
    <source>
        <dbReference type="ARBA" id="ARBA00022771"/>
    </source>
</evidence>
<evidence type="ECO:0000256" key="9">
    <source>
        <dbReference type="SAM" id="Coils"/>
    </source>
</evidence>
<dbReference type="Pfam" id="PF16835">
    <property type="entry name" value="SF3A2"/>
    <property type="match status" value="1"/>
</dbReference>
<dbReference type="FunFam" id="2.60.40.2690:FF:000007">
    <property type="entry name" value="Zinc-finger of C2H2 type"/>
    <property type="match status" value="1"/>
</dbReference>
<dbReference type="OMA" id="PFIRIVS"/>
<evidence type="ECO:0000256" key="6">
    <source>
        <dbReference type="ARBA" id="ARBA00022833"/>
    </source>
</evidence>
<evidence type="ECO:0000313" key="11">
    <source>
        <dbReference type="EMBL" id="CCC46617.1"/>
    </source>
</evidence>
<gene>
    <name evidence="11" type="ORF">TVY486_0200360</name>
</gene>
<evidence type="ECO:0000259" key="10">
    <source>
        <dbReference type="SMART" id="SM00451"/>
    </source>
</evidence>
<sequence>MSNSKAFDPSAVASRDPYYRRNHMGRVVCTLCDICCSDDNNFLKHLAGKTHSVQLERMQRNANREKRLAEEEELNKAAMRRAEQERAARELILQQQQQASTSSMAGGHGVAAFAPFGKPSFHYCTEHDPEQFQTKVWIEVYFPQAVEGARPLHRWRSAREQEVERPPDDNVVYLLVACEGYMTIALKFPAKIPRTSASTAMGLWDHGAGGSRKTDEEEGKYRSSWDPIKKVYELFFIMG</sequence>
<comment type="similarity">
    <text evidence="1">Belongs to the SF3A2 family.</text>
</comment>
<evidence type="ECO:0000256" key="1">
    <source>
        <dbReference type="ARBA" id="ARBA00008995"/>
    </source>
</evidence>
<dbReference type="Pfam" id="PF12874">
    <property type="entry name" value="zf-met"/>
    <property type="match status" value="1"/>
</dbReference>
<keyword evidence="8" id="KW-0539">Nucleus</keyword>
<keyword evidence="9" id="KW-0175">Coiled coil</keyword>
<dbReference type="VEuPathDB" id="TriTrypDB:TvY486_0200360"/>
<reference evidence="11" key="1">
    <citation type="journal article" date="2012" name="Proc. Natl. Acad. Sci. U.S.A.">
        <title>Antigenic diversity is generated by distinct evolutionary mechanisms in African trypanosome species.</title>
        <authorList>
            <person name="Jackson A.P."/>
            <person name="Berry A."/>
            <person name="Aslett M."/>
            <person name="Allison H.C."/>
            <person name="Burton P."/>
            <person name="Vavrova-Anderson J."/>
            <person name="Brown R."/>
            <person name="Browne H."/>
            <person name="Corton N."/>
            <person name="Hauser H."/>
            <person name="Gamble J."/>
            <person name="Gilderthorp R."/>
            <person name="Marcello L."/>
            <person name="McQuillan J."/>
            <person name="Otto T.D."/>
            <person name="Quail M.A."/>
            <person name="Sanders M.J."/>
            <person name="van Tonder A."/>
            <person name="Ginger M.L."/>
            <person name="Field M.C."/>
            <person name="Barry J.D."/>
            <person name="Hertz-Fowler C."/>
            <person name="Berriman M."/>
        </authorList>
    </citation>
    <scope>NUCLEOTIDE SEQUENCE</scope>
    <source>
        <strain evidence="11">Y486</strain>
    </source>
</reference>
<dbReference type="GO" id="GO:0000245">
    <property type="term" value="P:spliceosomal complex assembly"/>
    <property type="evidence" value="ECO:0007669"/>
    <property type="project" value="TreeGrafter"/>
</dbReference>
<dbReference type="AlphaFoldDB" id="G0TRP6"/>
<dbReference type="GO" id="GO:0005686">
    <property type="term" value="C:U2 snRNP"/>
    <property type="evidence" value="ECO:0007669"/>
    <property type="project" value="TreeGrafter"/>
</dbReference>
<dbReference type="GO" id="GO:0008270">
    <property type="term" value="F:zinc ion binding"/>
    <property type="evidence" value="ECO:0007669"/>
    <property type="project" value="UniProtKB-KW"/>
</dbReference>
<accession>G0TRP6</accession>
<proteinExistence type="inferred from homology"/>
<dbReference type="GO" id="GO:0071013">
    <property type="term" value="C:catalytic step 2 spliceosome"/>
    <property type="evidence" value="ECO:0007669"/>
    <property type="project" value="TreeGrafter"/>
</dbReference>
<dbReference type="PANTHER" id="PTHR23205">
    <property type="entry name" value="SPLICING FACTOR 3A SUBUNIT 2"/>
    <property type="match status" value="1"/>
</dbReference>
<dbReference type="Gene3D" id="2.60.40.2690">
    <property type="match status" value="1"/>
</dbReference>
<keyword evidence="6" id="KW-0862">Zinc</keyword>
<dbReference type="InterPro" id="IPR031781">
    <property type="entry name" value="SF3A2_dom"/>
</dbReference>
<keyword evidence="5" id="KW-0863">Zinc-finger</keyword>
<evidence type="ECO:0000256" key="3">
    <source>
        <dbReference type="ARBA" id="ARBA00022723"/>
    </source>
</evidence>
<keyword evidence="2" id="KW-0507">mRNA processing</keyword>
<keyword evidence="4" id="KW-0747">Spliceosome</keyword>
<keyword evidence="7" id="KW-0508">mRNA splicing</keyword>
<evidence type="ECO:0000256" key="4">
    <source>
        <dbReference type="ARBA" id="ARBA00022728"/>
    </source>
</evidence>
<keyword evidence="3" id="KW-0479">Metal-binding</keyword>